<dbReference type="EMBL" id="AORV01000031">
    <property type="protein sequence ID" value="EMS72069.1"/>
    <property type="molecule type" value="Genomic_DNA"/>
</dbReference>
<dbReference type="AlphaFoldDB" id="S0FSA0"/>
<keyword evidence="2" id="KW-1185">Reference proteome</keyword>
<dbReference type="RefSeq" id="WP_004625583.1">
    <property type="nucleotide sequence ID" value="NZ_AORV01000031.1"/>
</dbReference>
<dbReference type="PATRIC" id="fig|1195236.3.peg.2402"/>
<sequence>MDNLLTNQVEAGLFRIFKSRFDIDFNELGKEYFCKNLLGEDFELASRDLLYLYFDIKKNLTL</sequence>
<accession>S0FSA0</accession>
<reference evidence="1 2" key="1">
    <citation type="journal article" date="2013" name="Genome Announc.">
        <title>Draft Genome Sequence of the Cellulolytic, Mesophilic, Anaerobic Bacterium Clostridium termitidis Strain CT1112 (DSM 5398).</title>
        <authorList>
            <person name="Lal S."/>
            <person name="Ramachandran U."/>
            <person name="Zhang X."/>
            <person name="Munir R."/>
            <person name="Sparling R."/>
            <person name="Levin D.B."/>
        </authorList>
    </citation>
    <scope>NUCLEOTIDE SEQUENCE [LARGE SCALE GENOMIC DNA]</scope>
    <source>
        <strain evidence="1 2">CT1112</strain>
    </source>
</reference>
<name>S0FSA0_RUMCE</name>
<protein>
    <submittedName>
        <fullName evidence="1">Uncharacterized protein</fullName>
    </submittedName>
</protein>
<proteinExistence type="predicted"/>
<evidence type="ECO:0000313" key="1">
    <source>
        <dbReference type="EMBL" id="EMS72069.1"/>
    </source>
</evidence>
<organism evidence="1 2">
    <name type="scientific">Ruminiclostridium cellobioparum subsp. termitidis CT1112</name>
    <dbReference type="NCBI Taxonomy" id="1195236"/>
    <lineage>
        <taxon>Bacteria</taxon>
        <taxon>Bacillati</taxon>
        <taxon>Bacillota</taxon>
        <taxon>Clostridia</taxon>
        <taxon>Eubacteriales</taxon>
        <taxon>Oscillospiraceae</taxon>
        <taxon>Ruminiclostridium</taxon>
    </lineage>
</organism>
<gene>
    <name evidence="1" type="ORF">CTER_2096</name>
</gene>
<comment type="caution">
    <text evidence="1">The sequence shown here is derived from an EMBL/GenBank/DDBJ whole genome shotgun (WGS) entry which is preliminary data.</text>
</comment>
<dbReference type="Proteomes" id="UP000014155">
    <property type="component" value="Unassembled WGS sequence"/>
</dbReference>
<evidence type="ECO:0000313" key="2">
    <source>
        <dbReference type="Proteomes" id="UP000014155"/>
    </source>
</evidence>
<dbReference type="STRING" id="1195236.CTER_2096"/>